<dbReference type="PROSITE" id="PS51257">
    <property type="entry name" value="PROKAR_LIPOPROTEIN"/>
    <property type="match status" value="1"/>
</dbReference>
<dbReference type="AlphaFoldDB" id="A0A841SRI3"/>
<sequence length="384" mass="42606">MKLESLKNSWFVGLIAGMVVIGGCSIVEAGSPQTASYVLSEDVRTELGKMEAPLLDGKLLPIDEELSYEDILSIQNGRMLYNGNEGFYSAGLEDDEDRKPVKLLEEPVNDVALNGKKALYDSGTSAYILNIATGDSTEILDKSREPYKTLLSKDQMMLNRFADAEGRYAAFSTEVGVLYIVDSVEANVYEIRLEEVLDAQSYSYEHELQVADGALYMKIGVGSGAQSSLYKIELESLRSEKIIAEEEYSIWSFHTLSNGSVLFDGQHKNEDGVYIYDPATDKFTTLLSKPDADRGRYTYAFSLSPDENRILIHDVVDKDEISSAELKDGQLLNKITVMKGYPLPAVIWLLACWDPNESSFYVKLAYEGEASGKIGSIVKFKSIL</sequence>
<keyword evidence="2" id="KW-1185">Reference proteome</keyword>
<protein>
    <recommendedName>
        <fullName evidence="3">Lipoprotein</fullName>
    </recommendedName>
</protein>
<name>A0A841SRI3_9BACL</name>
<dbReference type="Proteomes" id="UP000535838">
    <property type="component" value="Unassembled WGS sequence"/>
</dbReference>
<reference evidence="1 2" key="1">
    <citation type="submission" date="2020-08" db="EMBL/GenBank/DDBJ databases">
        <title>Cohnella phylogeny.</title>
        <authorList>
            <person name="Dunlap C."/>
        </authorList>
    </citation>
    <scope>NUCLEOTIDE SEQUENCE [LARGE SCALE GENOMIC DNA]</scope>
    <source>
        <strain evidence="1 2">DSM 25241</strain>
    </source>
</reference>
<dbReference type="RefSeq" id="WP_185118441.1">
    <property type="nucleotide sequence ID" value="NZ_JACJVQ010000003.1"/>
</dbReference>
<evidence type="ECO:0008006" key="3">
    <source>
        <dbReference type="Google" id="ProtNLM"/>
    </source>
</evidence>
<gene>
    <name evidence="1" type="ORF">H7B67_03685</name>
</gene>
<accession>A0A841SRI3</accession>
<evidence type="ECO:0000313" key="2">
    <source>
        <dbReference type="Proteomes" id="UP000535838"/>
    </source>
</evidence>
<dbReference type="SUPFAM" id="SSF82171">
    <property type="entry name" value="DPP6 N-terminal domain-like"/>
    <property type="match status" value="1"/>
</dbReference>
<dbReference type="EMBL" id="JACJVQ010000003">
    <property type="protein sequence ID" value="MBB6633216.1"/>
    <property type="molecule type" value="Genomic_DNA"/>
</dbReference>
<comment type="caution">
    <text evidence="1">The sequence shown here is derived from an EMBL/GenBank/DDBJ whole genome shotgun (WGS) entry which is preliminary data.</text>
</comment>
<organism evidence="1 2">
    <name type="scientific">Cohnella thailandensis</name>
    <dbReference type="NCBI Taxonomy" id="557557"/>
    <lineage>
        <taxon>Bacteria</taxon>
        <taxon>Bacillati</taxon>
        <taxon>Bacillota</taxon>
        <taxon>Bacilli</taxon>
        <taxon>Bacillales</taxon>
        <taxon>Paenibacillaceae</taxon>
        <taxon>Cohnella</taxon>
    </lineage>
</organism>
<proteinExistence type="predicted"/>
<evidence type="ECO:0000313" key="1">
    <source>
        <dbReference type="EMBL" id="MBB6633216.1"/>
    </source>
</evidence>